<evidence type="ECO:0000259" key="1">
    <source>
        <dbReference type="Pfam" id="PF00419"/>
    </source>
</evidence>
<organism evidence="2 3">
    <name type="scientific">Serratia proteamaculans</name>
    <dbReference type="NCBI Taxonomy" id="28151"/>
    <lineage>
        <taxon>Bacteria</taxon>
        <taxon>Pseudomonadati</taxon>
        <taxon>Pseudomonadota</taxon>
        <taxon>Gammaproteobacteria</taxon>
        <taxon>Enterobacterales</taxon>
        <taxon>Yersiniaceae</taxon>
        <taxon>Serratia</taxon>
    </lineage>
</organism>
<dbReference type="EMBL" id="CP045913">
    <property type="protein sequence ID" value="QGH61590.1"/>
    <property type="molecule type" value="Genomic_DNA"/>
</dbReference>
<dbReference type="PANTHER" id="PTHR33420:SF34">
    <property type="entry name" value="MINOR FIMBRIAL SUBUNIT"/>
    <property type="match status" value="1"/>
</dbReference>
<dbReference type="InterPro" id="IPR036937">
    <property type="entry name" value="Adhesion_dom_fimbrial_sf"/>
</dbReference>
<dbReference type="GO" id="GO:0009289">
    <property type="term" value="C:pilus"/>
    <property type="evidence" value="ECO:0007669"/>
    <property type="project" value="InterPro"/>
</dbReference>
<feature type="domain" description="Fimbrial-type adhesion" evidence="1">
    <location>
        <begin position="41"/>
        <end position="175"/>
    </location>
</feature>
<evidence type="ECO:0000313" key="2">
    <source>
        <dbReference type="EMBL" id="QGH61590.1"/>
    </source>
</evidence>
<accession>A0A5Q2VBS7</accession>
<dbReference type="Proteomes" id="UP000381260">
    <property type="component" value="Chromosome"/>
</dbReference>
<proteinExistence type="predicted"/>
<dbReference type="InterPro" id="IPR050263">
    <property type="entry name" value="Bact_Fimbrial_Adh_Pro"/>
</dbReference>
<dbReference type="Pfam" id="PF00419">
    <property type="entry name" value="Fimbrial"/>
    <property type="match status" value="1"/>
</dbReference>
<gene>
    <name evidence="2" type="ORF">GHV41_12440</name>
</gene>
<dbReference type="AlphaFoldDB" id="A0A5Q2VBS7"/>
<evidence type="ECO:0000313" key="3">
    <source>
        <dbReference type="Proteomes" id="UP000381260"/>
    </source>
</evidence>
<dbReference type="PANTHER" id="PTHR33420">
    <property type="entry name" value="FIMBRIAL SUBUNIT ELFA-RELATED"/>
    <property type="match status" value="1"/>
</dbReference>
<sequence length="176" mass="18670">MKARVIKAISGVGKPVLPRVWGLALAGLLAFPLTGQTNVKISISGTVVATARCSFADGKPITVEFGDVYISDIAAGVYRQPLSYKVACSGDADSKTIQMQLSGDGAAFDNKLLKTDVKGLGIELLWDKSQMEVGKWYDLDPAAPPTLEGELVKQKGADFSNGQEFKASATLKVAYN</sequence>
<dbReference type="InterPro" id="IPR000259">
    <property type="entry name" value="Adhesion_dom_fimbrial"/>
</dbReference>
<dbReference type="InterPro" id="IPR008966">
    <property type="entry name" value="Adhesion_dom_sf"/>
</dbReference>
<dbReference type="GO" id="GO:0043709">
    <property type="term" value="P:cell adhesion involved in single-species biofilm formation"/>
    <property type="evidence" value="ECO:0007669"/>
    <property type="project" value="TreeGrafter"/>
</dbReference>
<protein>
    <submittedName>
        <fullName evidence="2">Fimbrial protein</fullName>
    </submittedName>
</protein>
<dbReference type="Gene3D" id="2.60.40.1090">
    <property type="entry name" value="Fimbrial-type adhesion domain"/>
    <property type="match status" value="1"/>
</dbReference>
<dbReference type="SUPFAM" id="SSF49401">
    <property type="entry name" value="Bacterial adhesins"/>
    <property type="match status" value="1"/>
</dbReference>
<reference evidence="2 3" key="1">
    <citation type="submission" date="2019-11" db="EMBL/GenBank/DDBJ databases">
        <title>The Phosphoenolpyruvate Phosphotransferase System Regulates Serratia proteamaculans 336X Biofilm Formation and Wheat Roots colonization.</title>
        <authorList>
            <person name="Liu F."/>
        </authorList>
    </citation>
    <scope>NUCLEOTIDE SEQUENCE [LARGE SCALE GENOMIC DNA]</scope>
    <source>
        <strain evidence="2 3">336X</strain>
    </source>
</reference>
<dbReference type="RefSeq" id="WP_153858732.1">
    <property type="nucleotide sequence ID" value="NZ_CP045913.1"/>
</dbReference>
<name>A0A5Q2VBS7_SERPR</name>